<dbReference type="AlphaFoldDB" id="A0A9W9FRY1"/>
<evidence type="ECO:0000313" key="2">
    <source>
        <dbReference type="EMBL" id="KAJ5105278.1"/>
    </source>
</evidence>
<feature type="compositionally biased region" description="Basic and acidic residues" evidence="1">
    <location>
        <begin position="34"/>
        <end position="46"/>
    </location>
</feature>
<sequence length="80" mass="9006">MPTRDPKSLPKRRQPNSILGLVQRSFIIPRRQHHQDGLHASMDPRHGTGKRKSQQRAGGDLVGEICVRVHGKSMPSLHDL</sequence>
<dbReference type="EMBL" id="JAPMSZ010000004">
    <property type="protein sequence ID" value="KAJ5105278.1"/>
    <property type="molecule type" value="Genomic_DNA"/>
</dbReference>
<gene>
    <name evidence="2" type="ORF">NUU61_002625</name>
</gene>
<reference evidence="2" key="1">
    <citation type="submission" date="2022-11" db="EMBL/GenBank/DDBJ databases">
        <authorList>
            <person name="Petersen C."/>
        </authorList>
    </citation>
    <scope>NUCLEOTIDE SEQUENCE</scope>
    <source>
        <strain evidence="2">IBT 34128</strain>
    </source>
</reference>
<name>A0A9W9FRY1_9EURO</name>
<feature type="region of interest" description="Disordered" evidence="1">
    <location>
        <begin position="1"/>
        <end position="61"/>
    </location>
</feature>
<reference evidence="2" key="2">
    <citation type="journal article" date="2023" name="IMA Fungus">
        <title>Comparative genomic study of the Penicillium genus elucidates a diverse pangenome and 15 lateral gene transfer events.</title>
        <authorList>
            <person name="Petersen C."/>
            <person name="Sorensen T."/>
            <person name="Nielsen M.R."/>
            <person name="Sondergaard T.E."/>
            <person name="Sorensen J.L."/>
            <person name="Fitzpatrick D.A."/>
            <person name="Frisvad J.C."/>
            <person name="Nielsen K.L."/>
        </authorList>
    </citation>
    <scope>NUCLEOTIDE SEQUENCE</scope>
    <source>
        <strain evidence="2">IBT 34128</strain>
    </source>
</reference>
<keyword evidence="3" id="KW-1185">Reference proteome</keyword>
<evidence type="ECO:0000313" key="3">
    <source>
        <dbReference type="Proteomes" id="UP001141434"/>
    </source>
</evidence>
<dbReference type="RefSeq" id="XP_056514274.1">
    <property type="nucleotide sequence ID" value="XM_056653207.1"/>
</dbReference>
<comment type="caution">
    <text evidence="2">The sequence shown here is derived from an EMBL/GenBank/DDBJ whole genome shotgun (WGS) entry which is preliminary data.</text>
</comment>
<dbReference type="GeneID" id="81392375"/>
<accession>A0A9W9FRY1</accession>
<dbReference type="Proteomes" id="UP001141434">
    <property type="component" value="Unassembled WGS sequence"/>
</dbReference>
<organism evidence="2 3">
    <name type="scientific">Penicillium alfredii</name>
    <dbReference type="NCBI Taxonomy" id="1506179"/>
    <lineage>
        <taxon>Eukaryota</taxon>
        <taxon>Fungi</taxon>
        <taxon>Dikarya</taxon>
        <taxon>Ascomycota</taxon>
        <taxon>Pezizomycotina</taxon>
        <taxon>Eurotiomycetes</taxon>
        <taxon>Eurotiomycetidae</taxon>
        <taxon>Eurotiales</taxon>
        <taxon>Aspergillaceae</taxon>
        <taxon>Penicillium</taxon>
    </lineage>
</organism>
<protein>
    <submittedName>
        <fullName evidence="2">Uncharacterized protein</fullName>
    </submittedName>
</protein>
<proteinExistence type="predicted"/>
<evidence type="ECO:0000256" key="1">
    <source>
        <dbReference type="SAM" id="MobiDB-lite"/>
    </source>
</evidence>